<protein>
    <submittedName>
        <fullName evidence="1">Uncharacterized protein</fullName>
    </submittedName>
</protein>
<sequence>MEVLQGGELAPLPREDAEEKYLEEFYILKNYEACDCYNN</sequence>
<dbReference type="EMBL" id="CP002831">
    <property type="protein sequence ID" value="AFC26826.1"/>
    <property type="molecule type" value="Genomic_DNA"/>
</dbReference>
<dbReference type="AlphaFoldDB" id="H6L7F4"/>
<accession>H6L7F4</accession>
<proteinExistence type="predicted"/>
<evidence type="ECO:0000313" key="1">
    <source>
        <dbReference type="EMBL" id="AFC26826.1"/>
    </source>
</evidence>
<reference evidence="1 2" key="1">
    <citation type="journal article" date="2012" name="Stand. Genomic Sci.">
        <title>Complete genome sequencing and analysis of Saprospira grandis str. Lewin, a predatory marine bacterium.</title>
        <authorList>
            <person name="Saw J.H."/>
            <person name="Yuryev A."/>
            <person name="Kanbe M."/>
            <person name="Hou S."/>
            <person name="Young A.G."/>
            <person name="Aizawa S."/>
            <person name="Alam M."/>
        </authorList>
    </citation>
    <scope>NUCLEOTIDE SEQUENCE [LARGE SCALE GENOMIC DNA]</scope>
    <source>
        <strain evidence="1 2">Lewin</strain>
    </source>
</reference>
<name>H6L7F4_SAPGL</name>
<evidence type="ECO:0000313" key="2">
    <source>
        <dbReference type="Proteomes" id="UP000007519"/>
    </source>
</evidence>
<organism evidence="1 2">
    <name type="scientific">Saprospira grandis (strain Lewin)</name>
    <dbReference type="NCBI Taxonomy" id="984262"/>
    <lineage>
        <taxon>Bacteria</taxon>
        <taxon>Pseudomonadati</taxon>
        <taxon>Bacteroidota</taxon>
        <taxon>Saprospiria</taxon>
        <taxon>Saprospirales</taxon>
        <taxon>Saprospiraceae</taxon>
        <taxon>Saprospira</taxon>
    </lineage>
</organism>
<dbReference type="Proteomes" id="UP000007519">
    <property type="component" value="Chromosome"/>
</dbReference>
<dbReference type="HOGENOM" id="CLU_3316760_0_0_10"/>
<gene>
    <name evidence="1" type="ordered locus">SGRA_4111</name>
</gene>
<dbReference type="KEGG" id="sgn:SGRA_4111"/>
<keyword evidence="2" id="KW-1185">Reference proteome</keyword>